<keyword evidence="6" id="KW-0539">Nucleus</keyword>
<dbReference type="Gene3D" id="3.40.50.150">
    <property type="entry name" value="Vaccinia Virus protein VP39"/>
    <property type="match status" value="1"/>
</dbReference>
<evidence type="ECO:0000256" key="8">
    <source>
        <dbReference type="ARBA" id="ARBA00050903"/>
    </source>
</evidence>
<dbReference type="InterPro" id="IPR052190">
    <property type="entry name" value="Euk-Arch_PrmC-MTase"/>
</dbReference>
<dbReference type="OrthoDB" id="406152at2759"/>
<reference evidence="19" key="1">
    <citation type="submission" date="2025-08" db="UniProtKB">
        <authorList>
            <consortium name="RefSeq"/>
        </authorList>
    </citation>
    <scope>IDENTIFICATION</scope>
    <source>
        <tissue evidence="19">Entire body</tissue>
    </source>
</reference>
<dbReference type="PANTHER" id="PTHR45875:SF1">
    <property type="entry name" value="METHYLTRANSFERASE N6AMT1"/>
    <property type="match status" value="1"/>
</dbReference>
<dbReference type="FunFam" id="3.40.50.150:FF:000077">
    <property type="entry name" value="HemK methyltransferase family member 2"/>
    <property type="match status" value="1"/>
</dbReference>
<dbReference type="CTD" id="29104"/>
<evidence type="ECO:0000256" key="2">
    <source>
        <dbReference type="ARBA" id="ARBA00006149"/>
    </source>
</evidence>
<keyword evidence="18" id="KW-1185">Reference proteome</keyword>
<evidence type="ECO:0000256" key="1">
    <source>
        <dbReference type="ARBA" id="ARBA00004123"/>
    </source>
</evidence>
<dbReference type="CDD" id="cd02440">
    <property type="entry name" value="AdoMet_MTases"/>
    <property type="match status" value="1"/>
</dbReference>
<evidence type="ECO:0000256" key="13">
    <source>
        <dbReference type="ARBA" id="ARBA00080992"/>
    </source>
</evidence>
<evidence type="ECO:0000256" key="11">
    <source>
        <dbReference type="ARBA" id="ARBA00075330"/>
    </source>
</evidence>
<evidence type="ECO:0000256" key="5">
    <source>
        <dbReference type="ARBA" id="ARBA00022691"/>
    </source>
</evidence>
<accession>A0A1W4X4C4</accession>
<dbReference type="GO" id="GO:0036009">
    <property type="term" value="F:protein-glutamine N-methyltransferase activity"/>
    <property type="evidence" value="ECO:0007669"/>
    <property type="project" value="UniProtKB-ARBA"/>
</dbReference>
<evidence type="ECO:0000256" key="14">
    <source>
        <dbReference type="ARBA" id="ARBA00083337"/>
    </source>
</evidence>
<keyword evidence="3 19" id="KW-0489">Methyltransferase</keyword>
<dbReference type="GeneID" id="108738310"/>
<evidence type="ECO:0000259" key="17">
    <source>
        <dbReference type="Pfam" id="PF05175"/>
    </source>
</evidence>
<dbReference type="GO" id="GO:0035657">
    <property type="term" value="C:eRF1 methyltransferase complex"/>
    <property type="evidence" value="ECO:0007669"/>
    <property type="project" value="TreeGrafter"/>
</dbReference>
<evidence type="ECO:0000256" key="9">
    <source>
        <dbReference type="ARBA" id="ARBA00053180"/>
    </source>
</evidence>
<dbReference type="FunCoup" id="A0A1W4X4C4">
    <property type="interactions" value="233"/>
</dbReference>
<keyword evidence="4" id="KW-0808">Transferase</keyword>
<evidence type="ECO:0000256" key="6">
    <source>
        <dbReference type="ARBA" id="ARBA00023242"/>
    </source>
</evidence>
<dbReference type="NCBIfam" id="TIGR00537">
    <property type="entry name" value="hemK_rel_arch"/>
    <property type="match status" value="1"/>
</dbReference>
<dbReference type="GO" id="GO:0003676">
    <property type="term" value="F:nucleic acid binding"/>
    <property type="evidence" value="ECO:0007669"/>
    <property type="project" value="InterPro"/>
</dbReference>
<dbReference type="GO" id="GO:0005634">
    <property type="term" value="C:nucleus"/>
    <property type="evidence" value="ECO:0007669"/>
    <property type="project" value="UniProtKB-SubCell"/>
</dbReference>
<dbReference type="PROSITE" id="PS00092">
    <property type="entry name" value="N6_MTASE"/>
    <property type="match status" value="1"/>
</dbReference>
<keyword evidence="5" id="KW-0949">S-adenosyl-L-methionine</keyword>
<dbReference type="InParanoid" id="A0A1W4X4C4"/>
<sequence length="207" mass="23196">MDLKTPLFDLSKFKNVYEPSEDTFLFLDTLEQELQLILSIKPDFVVEVGSGSGVVITALANACKNISFCLATDINSEANSATAFTAKLNNVTIESINMKYLSNFKPNIFDVVLFNPPYVVTESNEIKGTGLNRSWAGGKNGREVIDEFLKLLPNILSYKGVCYMVVIKENKLEDIHNVVVDLGLSCYIVKERKVPGEHLFVLKMYRK</sequence>
<comment type="subcellular location">
    <subcellularLocation>
        <location evidence="1">Nucleus</location>
    </subcellularLocation>
</comment>
<evidence type="ECO:0000256" key="7">
    <source>
        <dbReference type="ARBA" id="ARBA00048619"/>
    </source>
</evidence>
<dbReference type="PANTHER" id="PTHR45875">
    <property type="entry name" value="METHYLTRANSFERASE N6AMT1"/>
    <property type="match status" value="1"/>
</dbReference>
<comment type="subunit">
    <text evidence="10">Heterodimer; heterodimerization with TRMT112 is required for S-adenosyl-L-methionine-binding.</text>
</comment>
<evidence type="ECO:0000256" key="12">
    <source>
        <dbReference type="ARBA" id="ARBA00076540"/>
    </source>
</evidence>
<evidence type="ECO:0000256" key="10">
    <source>
        <dbReference type="ARBA" id="ARBA00062344"/>
    </source>
</evidence>
<dbReference type="Pfam" id="PF05175">
    <property type="entry name" value="MTS"/>
    <property type="match status" value="1"/>
</dbReference>
<evidence type="ECO:0000256" key="3">
    <source>
        <dbReference type="ARBA" id="ARBA00022603"/>
    </source>
</evidence>
<evidence type="ECO:0000313" key="19">
    <source>
        <dbReference type="RefSeq" id="XP_018327185.1"/>
    </source>
</evidence>
<organism evidence="18 19">
    <name type="scientific">Agrilus planipennis</name>
    <name type="common">Emerald ash borer</name>
    <name type="synonym">Agrilus marcopoli</name>
    <dbReference type="NCBI Taxonomy" id="224129"/>
    <lineage>
        <taxon>Eukaryota</taxon>
        <taxon>Metazoa</taxon>
        <taxon>Ecdysozoa</taxon>
        <taxon>Arthropoda</taxon>
        <taxon>Hexapoda</taxon>
        <taxon>Insecta</taxon>
        <taxon>Pterygota</taxon>
        <taxon>Neoptera</taxon>
        <taxon>Endopterygota</taxon>
        <taxon>Coleoptera</taxon>
        <taxon>Polyphaga</taxon>
        <taxon>Elateriformia</taxon>
        <taxon>Buprestoidea</taxon>
        <taxon>Buprestidae</taxon>
        <taxon>Agrilinae</taxon>
        <taxon>Agrilus</taxon>
    </lineage>
</organism>
<dbReference type="InterPro" id="IPR004557">
    <property type="entry name" value="PrmC-related"/>
</dbReference>
<feature type="domain" description="Methyltransferase small" evidence="17">
    <location>
        <begin position="26"/>
        <end position="122"/>
    </location>
</feature>
<dbReference type="SUPFAM" id="SSF53335">
    <property type="entry name" value="S-adenosyl-L-methionine-dependent methyltransferases"/>
    <property type="match status" value="1"/>
</dbReference>
<dbReference type="InterPro" id="IPR029063">
    <property type="entry name" value="SAM-dependent_MTases_sf"/>
</dbReference>
<evidence type="ECO:0000256" key="4">
    <source>
        <dbReference type="ARBA" id="ARBA00022679"/>
    </source>
</evidence>
<dbReference type="Proteomes" id="UP000192223">
    <property type="component" value="Unplaced"/>
</dbReference>
<dbReference type="RefSeq" id="XP_018327185.1">
    <property type="nucleotide sequence ID" value="XM_018471683.2"/>
</dbReference>
<evidence type="ECO:0000313" key="18">
    <source>
        <dbReference type="Proteomes" id="UP000192223"/>
    </source>
</evidence>
<dbReference type="InterPro" id="IPR002052">
    <property type="entry name" value="DNA_methylase_N6_adenine_CS"/>
</dbReference>
<evidence type="ECO:0000256" key="16">
    <source>
        <dbReference type="ARBA" id="ARBA00093667"/>
    </source>
</evidence>
<gene>
    <name evidence="19" type="primary">LOC108738310</name>
</gene>
<comment type="function">
    <text evidence="9">Methyltransferase that can methylate proteins and, to a lower extent, arsenic. Catalytic subunit of a heterodimer with TRMT112, which monomethylates 'Lys-12' of histone H4 (H4K12me1), a modification present at the promoters of numerous genes encoding cell cycle regulators. Catalytic subunit of a heterodimer with TRMT112, which catalyzes N5-methylation of Glu residue of proteins with a Gly-Gln-Xaa-Xaa-Xaa-Arg motif. Methylates ETF1 on 'Gln-185'; ETF1 needs to be complexed to ERF3 in its GTP-bound form to be efficiently methylated. May also play a role in the modulation of arsenic-induced toxicity by mediating the conversion of monomethylarsonous acid (3+) into the less toxic dimethylarsonic acid. It however only plays a limited role in arsenic metabolism compared with AS3MT.</text>
</comment>
<evidence type="ECO:0000256" key="15">
    <source>
        <dbReference type="ARBA" id="ARBA00093624"/>
    </source>
</evidence>
<protein>
    <recommendedName>
        <fullName evidence="15">Methyltransferase HEMK2</fullName>
    </recommendedName>
    <alternativeName>
        <fullName evidence="14">HemK methyltransferase family member 2</fullName>
    </alternativeName>
    <alternativeName>
        <fullName evidence="12">Lysine N-methyltransferase 9</fullName>
    </alternativeName>
    <alternativeName>
        <fullName evidence="11">Methylarsonite methyltransferase N6AMT1</fullName>
    </alternativeName>
    <alternativeName>
        <fullName evidence="16">Methyltransferase N6AMT1</fullName>
    </alternativeName>
    <alternativeName>
        <fullName evidence="13">Protein N(5)-glutamine methyltransferase</fullName>
    </alternativeName>
</protein>
<dbReference type="KEGG" id="apln:108738310"/>
<name>A0A1W4X4C4_AGRPL</name>
<comment type="catalytic activity">
    <reaction evidence="8">
        <text>methylarsonous acid + S-adenosyl-L-methionine = dimethylarsinate + S-adenosyl-L-homocysteine + 2 H(+)</text>
        <dbReference type="Rhea" id="RHEA:11684"/>
        <dbReference type="ChEBI" id="CHEBI:15378"/>
        <dbReference type="ChEBI" id="CHEBI:16223"/>
        <dbReference type="ChEBI" id="CHEBI:17826"/>
        <dbReference type="ChEBI" id="CHEBI:57856"/>
        <dbReference type="ChEBI" id="CHEBI:59789"/>
    </reaction>
</comment>
<comment type="catalytic activity">
    <reaction evidence="7">
        <text>L-lysyl-[histone] + S-adenosyl-L-methionine = N(6)-methyl-L-lysyl-[histone] + S-adenosyl-L-homocysteine + H(+)</text>
        <dbReference type="Rhea" id="RHEA:10024"/>
        <dbReference type="Rhea" id="RHEA-COMP:9845"/>
        <dbReference type="Rhea" id="RHEA-COMP:9846"/>
        <dbReference type="ChEBI" id="CHEBI:15378"/>
        <dbReference type="ChEBI" id="CHEBI:29969"/>
        <dbReference type="ChEBI" id="CHEBI:57856"/>
        <dbReference type="ChEBI" id="CHEBI:59789"/>
        <dbReference type="ChEBI" id="CHEBI:61929"/>
    </reaction>
    <physiologicalReaction direction="left-to-right" evidence="7">
        <dbReference type="Rhea" id="RHEA:10025"/>
    </physiologicalReaction>
</comment>
<dbReference type="AlphaFoldDB" id="A0A1W4X4C4"/>
<comment type="similarity">
    <text evidence="2">Belongs to the eukaryotic/archaeal PrmC-related family.</text>
</comment>
<dbReference type="InterPro" id="IPR007848">
    <property type="entry name" value="Small_mtfrase_dom"/>
</dbReference>
<dbReference type="STRING" id="224129.A0A1W4X4C4"/>
<dbReference type="GO" id="GO:0032259">
    <property type="term" value="P:methylation"/>
    <property type="evidence" value="ECO:0007669"/>
    <property type="project" value="UniProtKB-KW"/>
</dbReference>
<proteinExistence type="inferred from homology"/>